<name>A0A1A9N8D2_9BURK</name>
<evidence type="ECO:0000313" key="3">
    <source>
        <dbReference type="Proteomes" id="UP000077961"/>
    </source>
</evidence>
<dbReference type="AlphaFoldDB" id="A0A1A9N8D2"/>
<reference evidence="3 4" key="1">
    <citation type="submission" date="2016-04" db="EMBL/GenBank/DDBJ databases">
        <title>Reclassification of Paraburkholderia panaciterrae (Farh et al. 2015) Dobritsa &amp; Samadpour 2016 as a later homotypic synonym of Paraburkholderia ginsengiterrae (Farh et al. 2015) Dobritsa &amp; Samadpour 2016.</title>
        <authorList>
            <person name="Dobritsa A.P."/>
            <person name="Kutumbaka K."/>
            <person name="Samadpour M."/>
        </authorList>
    </citation>
    <scope>NUCLEOTIDE SEQUENCE [LARGE SCALE GENOMIC DNA]</scope>
    <source>
        <strain evidence="2 4">DCY85</strain>
        <strain evidence="1 3">DCY85-1</strain>
    </source>
</reference>
<sequence>MTSCWRQAFKSRLESFTHSCFGGDQFVTYRGNGIGEFVPQTGKDYELKVVVALKKPMQLVVDELQVFEGNIVRAPVTMNKVHLCGT</sequence>
<comment type="caution">
    <text evidence="2">The sequence shown here is derived from an EMBL/GenBank/DDBJ whole genome shotgun (WGS) entry which is preliminary data.</text>
</comment>
<protein>
    <submittedName>
        <fullName evidence="2">Uncharacterized protein</fullName>
    </submittedName>
</protein>
<gene>
    <name evidence="1" type="ORF">A6V36_08855</name>
    <name evidence="2" type="ORF">A6V37_03190</name>
</gene>
<evidence type="ECO:0000313" key="4">
    <source>
        <dbReference type="Proteomes" id="UP000078116"/>
    </source>
</evidence>
<accession>A0A1A9N8D2</accession>
<organism evidence="2 4">
    <name type="scientific">Paraburkholderia ginsengiterrae</name>
    <dbReference type="NCBI Taxonomy" id="1462993"/>
    <lineage>
        <taxon>Bacteria</taxon>
        <taxon>Pseudomonadati</taxon>
        <taxon>Pseudomonadota</taxon>
        <taxon>Betaproteobacteria</taxon>
        <taxon>Burkholderiales</taxon>
        <taxon>Burkholderiaceae</taxon>
        <taxon>Paraburkholderia</taxon>
    </lineage>
</organism>
<dbReference type="Proteomes" id="UP000078116">
    <property type="component" value="Unassembled WGS sequence"/>
</dbReference>
<dbReference type="EMBL" id="LXKA01000221">
    <property type="protein sequence ID" value="OAJ61115.1"/>
    <property type="molecule type" value="Genomic_DNA"/>
</dbReference>
<keyword evidence="3" id="KW-1185">Reference proteome</keyword>
<dbReference type="Proteomes" id="UP000077961">
    <property type="component" value="Unassembled WGS sequence"/>
</dbReference>
<evidence type="ECO:0000313" key="1">
    <source>
        <dbReference type="EMBL" id="OAJ54931.1"/>
    </source>
</evidence>
<proteinExistence type="predicted"/>
<dbReference type="EMBL" id="LXJZ01000198">
    <property type="protein sequence ID" value="OAJ54931.1"/>
    <property type="molecule type" value="Genomic_DNA"/>
</dbReference>
<evidence type="ECO:0000313" key="2">
    <source>
        <dbReference type="EMBL" id="OAJ61115.1"/>
    </source>
</evidence>